<evidence type="ECO:0000313" key="2">
    <source>
        <dbReference type="RefSeq" id="XP_014677561.1"/>
    </source>
</evidence>
<accession>A0ABM1EZE0</accession>
<gene>
    <name evidence="2" type="primary">LOC106817410</name>
</gene>
<dbReference type="GeneID" id="106817410"/>
<dbReference type="RefSeq" id="XP_014677561.1">
    <property type="nucleotide sequence ID" value="XM_014822075.1"/>
</dbReference>
<evidence type="ECO:0000313" key="1">
    <source>
        <dbReference type="Proteomes" id="UP000695022"/>
    </source>
</evidence>
<keyword evidence="1" id="KW-1185">Reference proteome</keyword>
<proteinExistence type="predicted"/>
<name>A0ABM1EZE0_PRICU</name>
<reference evidence="2" key="1">
    <citation type="submission" date="2025-08" db="UniProtKB">
        <authorList>
            <consortium name="RefSeq"/>
        </authorList>
    </citation>
    <scope>IDENTIFICATION</scope>
</reference>
<sequence length="142" mass="15051">MCIYNAVVLGIVGVTIGVILADQATTGFIVQSSCLIVATSTTQIIIFAPKIAQHRKSGTATAPQPVVATTSVQPSTSFAQNTPSTNVLPIHRQHDMIAKLTVTKELLAKAEKREASLQATVAQLTAENTKLMTKLKDHGISQ</sequence>
<protein>
    <submittedName>
        <fullName evidence="2">Uncharacterized protein LOC106817410</fullName>
    </submittedName>
</protein>
<dbReference type="Proteomes" id="UP000695022">
    <property type="component" value="Unplaced"/>
</dbReference>
<organism evidence="1 2">
    <name type="scientific">Priapulus caudatus</name>
    <name type="common">Priapulid worm</name>
    <dbReference type="NCBI Taxonomy" id="37621"/>
    <lineage>
        <taxon>Eukaryota</taxon>
        <taxon>Metazoa</taxon>
        <taxon>Ecdysozoa</taxon>
        <taxon>Scalidophora</taxon>
        <taxon>Priapulida</taxon>
        <taxon>Priapulimorpha</taxon>
        <taxon>Priapulimorphida</taxon>
        <taxon>Priapulidae</taxon>
        <taxon>Priapulus</taxon>
    </lineage>
</organism>